<keyword evidence="1" id="KW-0472">Membrane</keyword>
<keyword evidence="1" id="KW-1133">Transmembrane helix</keyword>
<keyword evidence="4" id="KW-1185">Reference proteome</keyword>
<organism evidence="3 4">
    <name type="scientific">Populibacterium corticicola</name>
    <dbReference type="NCBI Taxonomy" id="1812826"/>
    <lineage>
        <taxon>Bacteria</taxon>
        <taxon>Bacillati</taxon>
        <taxon>Actinomycetota</taxon>
        <taxon>Actinomycetes</taxon>
        <taxon>Micrococcales</taxon>
        <taxon>Jonesiaceae</taxon>
        <taxon>Populibacterium</taxon>
    </lineage>
</organism>
<feature type="chain" id="PRO_5046715961" evidence="2">
    <location>
        <begin position="28"/>
        <end position="434"/>
    </location>
</feature>
<keyword evidence="2" id="KW-0732">Signal</keyword>
<comment type="caution">
    <text evidence="3">The sequence shown here is derived from an EMBL/GenBank/DDBJ whole genome shotgun (WGS) entry which is preliminary data.</text>
</comment>
<proteinExistence type="predicted"/>
<keyword evidence="1" id="KW-0812">Transmembrane</keyword>
<reference evidence="4" key="1">
    <citation type="journal article" date="2019" name="Int. J. Syst. Evol. Microbiol.">
        <title>The Global Catalogue of Microorganisms (GCM) 10K type strain sequencing project: providing services to taxonomists for standard genome sequencing and annotation.</title>
        <authorList>
            <consortium name="The Broad Institute Genomics Platform"/>
            <consortium name="The Broad Institute Genome Sequencing Center for Infectious Disease"/>
            <person name="Wu L."/>
            <person name="Ma J."/>
        </authorList>
    </citation>
    <scope>NUCLEOTIDE SEQUENCE [LARGE SCALE GENOMIC DNA]</scope>
    <source>
        <strain evidence="4">KCTC 33576</strain>
    </source>
</reference>
<evidence type="ECO:0000313" key="4">
    <source>
        <dbReference type="Proteomes" id="UP001597391"/>
    </source>
</evidence>
<gene>
    <name evidence="3" type="ORF">ACFSYH_04055</name>
</gene>
<protein>
    <submittedName>
        <fullName evidence="3">Uncharacterized protein</fullName>
    </submittedName>
</protein>
<dbReference type="EMBL" id="JBHUOP010000002">
    <property type="protein sequence ID" value="MFD2839741.1"/>
    <property type="molecule type" value="Genomic_DNA"/>
</dbReference>
<feature type="transmembrane region" description="Helical" evidence="1">
    <location>
        <begin position="398"/>
        <end position="416"/>
    </location>
</feature>
<accession>A0ABW5XET1</accession>
<evidence type="ECO:0000256" key="1">
    <source>
        <dbReference type="SAM" id="Phobius"/>
    </source>
</evidence>
<feature type="signal peptide" evidence="2">
    <location>
        <begin position="1"/>
        <end position="27"/>
    </location>
</feature>
<evidence type="ECO:0000256" key="2">
    <source>
        <dbReference type="SAM" id="SignalP"/>
    </source>
</evidence>
<sequence length="434" mass="47822">MKTPKYGKVLFACFLAAVTLVATSAQAVEDETKYRLGEESLVNAGTDSGFSGTEQITKDDVHWGWQLGNFYVNGFTRVAESDGVPVFLKNVGDEVALWFELEQDIDRINDNESLTVAEDRDGWDQKFQVEQQNFGRGMLIVKHTDHSNESKTTLYSNFLEANASTTAATQIELFEEGDYEVALDYELRTPRFDVFGWKPSYKHTGYQISFEFAVRNGNSMVFPFDVTTGAELTNSAVTSNGFRLDLAKSRYLDIDIKREVLNDSRDGLIEDIRFNKPARDGSQYVEEGTYTITASNRYTEQYTVKMIYVGTDDVLKAHAATGMPIEDINDLLAEGALISEDGSLIPVSGPAVEAAPEAAEGPEESFTDPVIDGDQNTPAGAVSHEAAYVVKNQMRTPYLLIGIFACAALVGTVVAFQRKRKLGEVNAASQDGES</sequence>
<evidence type="ECO:0000313" key="3">
    <source>
        <dbReference type="EMBL" id="MFD2839741.1"/>
    </source>
</evidence>
<name>A0ABW5XET1_9MICO</name>
<dbReference type="Proteomes" id="UP001597391">
    <property type="component" value="Unassembled WGS sequence"/>
</dbReference>